<dbReference type="Proteomes" id="UP000245771">
    <property type="component" value="Unassembled WGS sequence"/>
</dbReference>
<feature type="binding site" evidence="7">
    <location>
        <position position="167"/>
    </location>
    <ligand>
        <name>Zn(2+)</name>
        <dbReference type="ChEBI" id="CHEBI:29105"/>
        <label>2</label>
    </ligand>
</feature>
<dbReference type="FunCoup" id="A0A316VD13">
    <property type="interactions" value="7"/>
</dbReference>
<dbReference type="InterPro" id="IPR047177">
    <property type="entry name" value="Pept_M20A"/>
</dbReference>
<feature type="active site" description="Proton acceptor" evidence="6">
    <location>
        <position position="238"/>
    </location>
</feature>
<dbReference type="PANTHER" id="PTHR45962">
    <property type="entry name" value="N-FATTY-ACYL-AMINO ACID SYNTHASE/HYDROLASE PM20D1"/>
    <property type="match status" value="1"/>
</dbReference>
<evidence type="ECO:0000259" key="9">
    <source>
        <dbReference type="Pfam" id="PF07687"/>
    </source>
</evidence>
<dbReference type="Gene3D" id="1.10.150.900">
    <property type="match status" value="1"/>
</dbReference>
<feature type="transmembrane region" description="Helical" evidence="8">
    <location>
        <begin position="30"/>
        <end position="47"/>
    </location>
</feature>
<dbReference type="EMBL" id="KZ819603">
    <property type="protein sequence ID" value="PWN35204.1"/>
    <property type="molecule type" value="Genomic_DNA"/>
</dbReference>
<keyword evidence="8" id="KW-0472">Membrane</keyword>
<feature type="binding site" evidence="7">
    <location>
        <position position="271"/>
    </location>
    <ligand>
        <name>Zn(2+)</name>
        <dbReference type="ChEBI" id="CHEBI:29105"/>
        <label>2</label>
    </ligand>
</feature>
<dbReference type="GeneID" id="37020467"/>
<keyword evidence="11" id="KW-1185">Reference proteome</keyword>
<dbReference type="OrthoDB" id="3064516at2759"/>
<keyword evidence="8" id="KW-1133">Transmembrane helix</keyword>
<protein>
    <submittedName>
        <fullName evidence="10">Carboxypeptidase S</fullName>
    </submittedName>
</protein>
<dbReference type="Pfam" id="PF01546">
    <property type="entry name" value="Peptidase_M20"/>
    <property type="match status" value="1"/>
</dbReference>
<dbReference type="AlphaFoldDB" id="A0A316VD13"/>
<dbReference type="Gene3D" id="3.40.630.10">
    <property type="entry name" value="Zn peptidases"/>
    <property type="match status" value="1"/>
</dbReference>
<dbReference type="InterPro" id="IPR002933">
    <property type="entry name" value="Peptidase_M20"/>
</dbReference>
<evidence type="ECO:0000313" key="10">
    <source>
        <dbReference type="EMBL" id="PWN35204.1"/>
    </source>
</evidence>
<gene>
    <name evidence="10" type="ORF">FA14DRAFT_160454</name>
</gene>
<dbReference type="GO" id="GO:0051603">
    <property type="term" value="P:proteolysis involved in protein catabolic process"/>
    <property type="evidence" value="ECO:0007669"/>
    <property type="project" value="TreeGrafter"/>
</dbReference>
<dbReference type="Pfam" id="PF07687">
    <property type="entry name" value="M20_dimer"/>
    <property type="match status" value="1"/>
</dbReference>
<reference evidence="10 11" key="1">
    <citation type="journal article" date="2018" name="Mol. Biol. Evol.">
        <title>Broad Genomic Sampling Reveals a Smut Pathogenic Ancestry of the Fungal Clade Ustilaginomycotina.</title>
        <authorList>
            <person name="Kijpornyongpan T."/>
            <person name="Mondo S.J."/>
            <person name="Barry K."/>
            <person name="Sandor L."/>
            <person name="Lee J."/>
            <person name="Lipzen A."/>
            <person name="Pangilinan J."/>
            <person name="LaButti K."/>
            <person name="Hainaut M."/>
            <person name="Henrissat B."/>
            <person name="Grigoriev I.V."/>
            <person name="Spatafora J.W."/>
            <person name="Aime M.C."/>
        </authorList>
    </citation>
    <scope>NUCLEOTIDE SEQUENCE [LARGE SCALE GENOMIC DNA]</scope>
    <source>
        <strain evidence="10 11">MCA 3882</strain>
    </source>
</reference>
<keyword evidence="2" id="KW-0645">Protease</keyword>
<feature type="domain" description="Peptidase M20 dimerisation" evidence="9">
    <location>
        <begin position="290"/>
        <end position="478"/>
    </location>
</feature>
<evidence type="ECO:0000256" key="8">
    <source>
        <dbReference type="SAM" id="Phobius"/>
    </source>
</evidence>
<evidence type="ECO:0000256" key="5">
    <source>
        <dbReference type="ARBA" id="ARBA00022833"/>
    </source>
</evidence>
<dbReference type="PIRSF" id="PIRSF037217">
    <property type="entry name" value="Carboxypeptidase_S"/>
    <property type="match status" value="1"/>
</dbReference>
<dbReference type="InParanoid" id="A0A316VD13"/>
<organism evidence="10 11">
    <name type="scientific">Meira miltonrushii</name>
    <dbReference type="NCBI Taxonomy" id="1280837"/>
    <lineage>
        <taxon>Eukaryota</taxon>
        <taxon>Fungi</taxon>
        <taxon>Dikarya</taxon>
        <taxon>Basidiomycota</taxon>
        <taxon>Ustilaginomycotina</taxon>
        <taxon>Exobasidiomycetes</taxon>
        <taxon>Exobasidiales</taxon>
        <taxon>Brachybasidiaceae</taxon>
        <taxon>Meira</taxon>
    </lineage>
</organism>
<feature type="binding site" evidence="7">
    <location>
        <position position="598"/>
    </location>
    <ligand>
        <name>Zn(2+)</name>
        <dbReference type="ChEBI" id="CHEBI:29105"/>
        <label>1</label>
    </ligand>
</feature>
<dbReference type="PROSITE" id="PS00759">
    <property type="entry name" value="ARGE_DAPE_CPG2_2"/>
    <property type="match status" value="1"/>
</dbReference>
<accession>A0A316VD13</accession>
<evidence type="ECO:0000256" key="7">
    <source>
        <dbReference type="PIRSR" id="PIRSR037217-2"/>
    </source>
</evidence>
<feature type="active site" evidence="6">
    <location>
        <position position="169"/>
    </location>
</feature>
<evidence type="ECO:0000313" key="11">
    <source>
        <dbReference type="Proteomes" id="UP000245771"/>
    </source>
</evidence>
<dbReference type="SUPFAM" id="SSF53187">
    <property type="entry name" value="Zn-dependent exopeptidases"/>
    <property type="match status" value="1"/>
</dbReference>
<keyword evidence="4" id="KW-0378">Hydrolase</keyword>
<evidence type="ECO:0000256" key="6">
    <source>
        <dbReference type="PIRSR" id="PIRSR037217-1"/>
    </source>
</evidence>
<dbReference type="InterPro" id="IPR011650">
    <property type="entry name" value="Peptidase_M20_dimer"/>
</dbReference>
<evidence type="ECO:0000256" key="2">
    <source>
        <dbReference type="ARBA" id="ARBA00022670"/>
    </source>
</evidence>
<feature type="binding site" evidence="7">
    <location>
        <position position="239"/>
    </location>
    <ligand>
        <name>Zn(2+)</name>
        <dbReference type="ChEBI" id="CHEBI:29105"/>
        <label>1</label>
    </ligand>
</feature>
<dbReference type="InterPro" id="IPR001261">
    <property type="entry name" value="ArgE/DapE_CS"/>
</dbReference>
<sequence>MRDEKKEGILGHRPAEVHTTNHTRTKGRRVRTWLLAVLILAIYTWSLNRSNIFFQETESEPICPQEAPWQPSSKQNIPAPPSKEILAKLLSGAVQVNTTGFDDSPPVSADPGRWDAIFSPFRKYLYSAFPEVHFSPSITLERVNEHGLLYTWQGSQKDLKPIIFTAHQDVVPVDPDTLNRWDYGAFSGHIDLEKGLIYGRGASDDKASLIMLLASVTELLKAGFKPSRTIVLAFGFDEESSGTEGAPYLNKRLEELYGSHKDGKGAYMLIDEGNSVDSDMHGISVAEPAVAEKGYLDVKLSVHTPGGHSSVPPKHTSIGYLSKIISHIEDNPHKIEVKIQEDNKGGDSPALQSLLCIRDAPQLRKTGLGIALSKFAAARKHLEKVKAKSSCMKSYRIQRAAKKLQVTKKLLEKELSTSQHGVEFTTTQAVDIVYGGVKINALPEEATVLINHRIDANLDVQYVRDHLKHLVSQVANEYGLGVKAWQSEDEFVHSVKNDQFAKSHFIELQDAFHSALEPAPLTPLQGKDASPYRLLSSVIRHTYANEAKGKEGLRVVPSLMGGNTDTKSYWNLTQHLFRFAPGTLTPLPKGVRYDAGIHTVNEIVQIDSLSDGFRFYTAMMLAAQEDM</sequence>
<dbReference type="GO" id="GO:0046872">
    <property type="term" value="F:metal ion binding"/>
    <property type="evidence" value="ECO:0007669"/>
    <property type="project" value="UniProtKB-KW"/>
</dbReference>
<comment type="similarity">
    <text evidence="1">Belongs to the peptidase M20A family.</text>
</comment>
<dbReference type="STRING" id="1280837.A0A316VD13"/>
<dbReference type="GO" id="GO:0000328">
    <property type="term" value="C:fungal-type vacuole lumen"/>
    <property type="evidence" value="ECO:0007669"/>
    <property type="project" value="TreeGrafter"/>
</dbReference>
<keyword evidence="10" id="KW-0121">Carboxypeptidase</keyword>
<dbReference type="Gene3D" id="3.30.70.360">
    <property type="match status" value="1"/>
</dbReference>
<keyword evidence="5 7" id="KW-0862">Zinc</keyword>
<feature type="binding site" evidence="7">
    <location>
        <position position="204"/>
    </location>
    <ligand>
        <name>Zn(2+)</name>
        <dbReference type="ChEBI" id="CHEBI:29105"/>
        <label>2</label>
    </ligand>
</feature>
<evidence type="ECO:0000256" key="4">
    <source>
        <dbReference type="ARBA" id="ARBA00022801"/>
    </source>
</evidence>
<dbReference type="InterPro" id="IPR017141">
    <property type="entry name" value="Pept_M20_carboxypep"/>
</dbReference>
<name>A0A316VD13_9BASI</name>
<dbReference type="RefSeq" id="XP_025355506.1">
    <property type="nucleotide sequence ID" value="XM_025498686.1"/>
</dbReference>
<evidence type="ECO:0000256" key="3">
    <source>
        <dbReference type="ARBA" id="ARBA00022723"/>
    </source>
</evidence>
<dbReference type="InterPro" id="IPR036264">
    <property type="entry name" value="Bact_exopeptidase_dim_dom"/>
</dbReference>
<dbReference type="GO" id="GO:0004181">
    <property type="term" value="F:metallocarboxypeptidase activity"/>
    <property type="evidence" value="ECO:0007669"/>
    <property type="project" value="InterPro"/>
</dbReference>
<dbReference type="PANTHER" id="PTHR45962:SF1">
    <property type="entry name" value="N-FATTY-ACYL-AMINO ACID SYNTHASE_HYDROLASE PM20D1"/>
    <property type="match status" value="1"/>
</dbReference>
<dbReference type="SUPFAM" id="SSF55031">
    <property type="entry name" value="Bacterial exopeptidase dimerisation domain"/>
    <property type="match status" value="1"/>
</dbReference>
<evidence type="ECO:0000256" key="1">
    <source>
        <dbReference type="ARBA" id="ARBA00006247"/>
    </source>
</evidence>
<keyword evidence="8" id="KW-0812">Transmembrane</keyword>
<proteinExistence type="inferred from homology"/>
<keyword evidence="3 7" id="KW-0479">Metal-binding</keyword>
<feature type="binding site" evidence="7">
    <location>
        <position position="204"/>
    </location>
    <ligand>
        <name>Zn(2+)</name>
        <dbReference type="ChEBI" id="CHEBI:29105"/>
        <label>1</label>
    </ligand>
</feature>